<protein>
    <submittedName>
        <fullName evidence="2">Uncharacterized protein</fullName>
    </submittedName>
</protein>
<evidence type="ECO:0000256" key="1">
    <source>
        <dbReference type="SAM" id="MobiDB-lite"/>
    </source>
</evidence>
<dbReference type="AlphaFoldDB" id="A0A8J2K6U5"/>
<dbReference type="Proteomes" id="UP000708208">
    <property type="component" value="Unassembled WGS sequence"/>
</dbReference>
<gene>
    <name evidence="2" type="ORF">AFUS01_LOCUS18800</name>
</gene>
<proteinExistence type="predicted"/>
<keyword evidence="3" id="KW-1185">Reference proteome</keyword>
<accession>A0A8J2K6U5</accession>
<feature type="region of interest" description="Disordered" evidence="1">
    <location>
        <begin position="1"/>
        <end position="46"/>
    </location>
</feature>
<dbReference type="EMBL" id="CAJVCH010189349">
    <property type="protein sequence ID" value="CAG7730132.1"/>
    <property type="molecule type" value="Genomic_DNA"/>
</dbReference>
<reference evidence="2" key="1">
    <citation type="submission" date="2021-06" db="EMBL/GenBank/DDBJ databases">
        <authorList>
            <person name="Hodson N. C."/>
            <person name="Mongue J. A."/>
            <person name="Jaron S. K."/>
        </authorList>
    </citation>
    <scope>NUCLEOTIDE SEQUENCE</scope>
</reference>
<feature type="compositionally biased region" description="Basic and acidic residues" evidence="1">
    <location>
        <begin position="24"/>
        <end position="38"/>
    </location>
</feature>
<organism evidence="2 3">
    <name type="scientific">Allacma fusca</name>
    <dbReference type="NCBI Taxonomy" id="39272"/>
    <lineage>
        <taxon>Eukaryota</taxon>
        <taxon>Metazoa</taxon>
        <taxon>Ecdysozoa</taxon>
        <taxon>Arthropoda</taxon>
        <taxon>Hexapoda</taxon>
        <taxon>Collembola</taxon>
        <taxon>Symphypleona</taxon>
        <taxon>Sminthuridae</taxon>
        <taxon>Allacma</taxon>
    </lineage>
</organism>
<evidence type="ECO:0000313" key="2">
    <source>
        <dbReference type="EMBL" id="CAG7730132.1"/>
    </source>
</evidence>
<name>A0A8J2K6U5_9HEXA</name>
<comment type="caution">
    <text evidence="2">The sequence shown here is derived from an EMBL/GenBank/DDBJ whole genome shotgun (WGS) entry which is preliminary data.</text>
</comment>
<sequence length="46" mass="4887">DGDWEGVSLRSAPKDEANSSVQNCHEDQGKDKKEDGIDQVKGSGAV</sequence>
<feature type="non-terminal residue" evidence="2">
    <location>
        <position position="1"/>
    </location>
</feature>
<evidence type="ECO:0000313" key="3">
    <source>
        <dbReference type="Proteomes" id="UP000708208"/>
    </source>
</evidence>